<evidence type="ECO:0000313" key="12">
    <source>
        <dbReference type="Proteomes" id="UP000827092"/>
    </source>
</evidence>
<dbReference type="PROSITE" id="PS50026">
    <property type="entry name" value="EGF_3"/>
    <property type="match status" value="1"/>
</dbReference>
<keyword evidence="4 8" id="KW-0812">Transmembrane</keyword>
<evidence type="ECO:0000259" key="10">
    <source>
        <dbReference type="PROSITE" id="PS50026"/>
    </source>
</evidence>
<comment type="caution">
    <text evidence="11">The sequence shown here is derived from an EMBL/GenBank/DDBJ whole genome shotgun (WGS) entry which is preliminary data.</text>
</comment>
<evidence type="ECO:0000256" key="2">
    <source>
        <dbReference type="ARBA" id="ARBA00005542"/>
    </source>
</evidence>
<feature type="disulfide bond" evidence="7">
    <location>
        <begin position="502"/>
        <end position="511"/>
    </location>
</feature>
<evidence type="ECO:0000313" key="11">
    <source>
        <dbReference type="EMBL" id="KAG8178508.1"/>
    </source>
</evidence>
<evidence type="ECO:0000256" key="4">
    <source>
        <dbReference type="ARBA" id="ARBA00022692"/>
    </source>
</evidence>
<dbReference type="PANTHER" id="PTHR14319:SF3">
    <property type="entry name" value="TRANSMEMBRANE PROTEIN-LIKE PROTEIN"/>
    <property type="match status" value="1"/>
</dbReference>
<evidence type="ECO:0000256" key="6">
    <source>
        <dbReference type="ARBA" id="ARBA00023136"/>
    </source>
</evidence>
<feature type="transmembrane region" description="Helical" evidence="8">
    <location>
        <begin position="667"/>
        <end position="689"/>
    </location>
</feature>
<reference evidence="11 12" key="1">
    <citation type="journal article" date="2022" name="Nat. Ecol. Evol.">
        <title>A masculinizing supergene underlies an exaggerated male reproductive morph in a spider.</title>
        <authorList>
            <person name="Hendrickx F."/>
            <person name="De Corte Z."/>
            <person name="Sonet G."/>
            <person name="Van Belleghem S.M."/>
            <person name="Kostlbacher S."/>
            <person name="Vangestel C."/>
        </authorList>
    </citation>
    <scope>NUCLEOTIDE SEQUENCE [LARGE SCALE GENOMIC DNA]</scope>
    <source>
        <strain evidence="11">W744_W776</strain>
    </source>
</reference>
<evidence type="ECO:0000256" key="1">
    <source>
        <dbReference type="ARBA" id="ARBA00004651"/>
    </source>
</evidence>
<evidence type="ECO:0000256" key="5">
    <source>
        <dbReference type="ARBA" id="ARBA00022989"/>
    </source>
</evidence>
<accession>A0AAV6U3B1</accession>
<keyword evidence="5 8" id="KW-1133">Transmembrane helix</keyword>
<name>A0AAV6U3B1_9ARAC</name>
<dbReference type="InterPro" id="IPR000742">
    <property type="entry name" value="EGF"/>
</dbReference>
<feature type="signal peptide" evidence="9">
    <location>
        <begin position="1"/>
        <end position="21"/>
    </location>
</feature>
<organism evidence="11 12">
    <name type="scientific">Oedothorax gibbosus</name>
    <dbReference type="NCBI Taxonomy" id="931172"/>
    <lineage>
        <taxon>Eukaryota</taxon>
        <taxon>Metazoa</taxon>
        <taxon>Ecdysozoa</taxon>
        <taxon>Arthropoda</taxon>
        <taxon>Chelicerata</taxon>
        <taxon>Arachnida</taxon>
        <taxon>Araneae</taxon>
        <taxon>Araneomorphae</taxon>
        <taxon>Entelegynae</taxon>
        <taxon>Araneoidea</taxon>
        <taxon>Linyphiidae</taxon>
        <taxon>Erigoninae</taxon>
        <taxon>Oedothorax</taxon>
    </lineage>
</organism>
<dbReference type="Proteomes" id="UP000827092">
    <property type="component" value="Unassembled WGS sequence"/>
</dbReference>
<evidence type="ECO:0000256" key="3">
    <source>
        <dbReference type="ARBA" id="ARBA00022475"/>
    </source>
</evidence>
<keyword evidence="3" id="KW-1003">Cell membrane</keyword>
<dbReference type="GO" id="GO:0005886">
    <property type="term" value="C:plasma membrane"/>
    <property type="evidence" value="ECO:0007669"/>
    <property type="project" value="UniProtKB-SubCell"/>
</dbReference>
<feature type="transmembrane region" description="Helical" evidence="8">
    <location>
        <begin position="573"/>
        <end position="598"/>
    </location>
</feature>
<dbReference type="InterPro" id="IPR021910">
    <property type="entry name" value="NGX6/PGAP6/MYMK"/>
</dbReference>
<dbReference type="Pfam" id="PF12036">
    <property type="entry name" value="DUF3522"/>
    <property type="match status" value="1"/>
</dbReference>
<keyword evidence="9" id="KW-0732">Signal</keyword>
<comment type="subcellular location">
    <subcellularLocation>
        <location evidence="1">Cell membrane</location>
        <topology evidence="1">Multi-pass membrane protein</topology>
    </subcellularLocation>
</comment>
<dbReference type="PROSITE" id="PS00022">
    <property type="entry name" value="EGF_1"/>
    <property type="match status" value="1"/>
</dbReference>
<dbReference type="EMBL" id="JAFNEN010000690">
    <property type="protein sequence ID" value="KAG8178508.1"/>
    <property type="molecule type" value="Genomic_DNA"/>
</dbReference>
<evidence type="ECO:0000256" key="9">
    <source>
        <dbReference type="SAM" id="SignalP"/>
    </source>
</evidence>
<feature type="transmembrane region" description="Helical" evidence="8">
    <location>
        <begin position="695"/>
        <end position="714"/>
    </location>
</feature>
<feature type="chain" id="PRO_5043395019" description="EGF-like domain-containing protein" evidence="9">
    <location>
        <begin position="22"/>
        <end position="760"/>
    </location>
</feature>
<keyword evidence="6 8" id="KW-0472">Membrane</keyword>
<keyword evidence="12" id="KW-1185">Reference proteome</keyword>
<evidence type="ECO:0000256" key="7">
    <source>
        <dbReference type="PROSITE-ProRule" id="PRU00076"/>
    </source>
</evidence>
<feature type="transmembrane region" description="Helical" evidence="8">
    <location>
        <begin position="523"/>
        <end position="542"/>
    </location>
</feature>
<feature type="transmembrane region" description="Helical" evidence="8">
    <location>
        <begin position="632"/>
        <end position="655"/>
    </location>
</feature>
<dbReference type="AlphaFoldDB" id="A0AAV6U3B1"/>
<feature type="domain" description="EGF-like" evidence="10">
    <location>
        <begin position="472"/>
        <end position="512"/>
    </location>
</feature>
<keyword evidence="7" id="KW-0245">EGF-like domain</keyword>
<sequence length="760" mass="85304">MIITQIWIIFVLLFLNTEVNSDSLQTQILEARQLFPFRSYKDVQLFHYTVPSQVTFASFQYKANGSFHCPYKTIAVYLQYGSYPVMSLQNSSYPDFFAIHRMFLHDITLQSNFVPATINITNPFPGNWYAAAFLVENTERIAQKGLFIPCLSWLSSSLKFDTSKKVKTILQNSEITQETTSFQLYRFFALKNSWTSRIQLTNCSYEGKCPVIIRARQLGLPSSNSAESVFANCSNTEECFLNLIPAADNWNYVSVESLLPEPLQYTLKINTVDCKETFLDADTVYQVPSNDDFEGNSSTVDVSFLNSSLQSTLCWPSIPLVRISLPTNLAFEYNLPPEEDDAYPFILNISNSKNTLTSFDVLSTVDIGGTLVIELAVSPFMNLSQNNVTVSGCLSYGVRPDSDDNDCSNGMYLSANTSSWENRLSTLFVPYPEAGTWFLRLNAQCYESNDTNTSMVFIPCELSKTPVFLRIRSTPCVSGHCGKYGTCYQYVSGGLIFSTCNCIAGWKGWGCTDNKTAKTDGELMLDVLLLTLSNLLFIPAIILSAYKKYFTEAFIYFATMASSSFYHACDAEVYSFCLIRLGVLQFCDFYLAILSVWVTLIAMAKLPDKVQNFVHMAGAVGVALGVEYDRTGLWVFVLPTGIGLTILLTSWITRCYKKHSCYPSRRVWLFCLLPGTLLAVIGLVIYAFFETKDNYAYVHSAWHATIALSVLFLLREKKRVCKSTPEQTSSCSYIQVGNITCHDPSQPVVNPYSQLLAPTP</sequence>
<protein>
    <recommendedName>
        <fullName evidence="10">EGF-like domain-containing protein</fullName>
    </recommendedName>
</protein>
<proteinExistence type="inferred from homology"/>
<dbReference type="PANTHER" id="PTHR14319">
    <property type="entry name" value="FIVE-SPAN TRANSMEMBRANE PROTEIN M83"/>
    <property type="match status" value="1"/>
</dbReference>
<evidence type="ECO:0000256" key="8">
    <source>
        <dbReference type="SAM" id="Phobius"/>
    </source>
</evidence>
<comment type="similarity">
    <text evidence="2">Belongs to the TMEM8 family.</text>
</comment>
<keyword evidence="7" id="KW-1015">Disulfide bond</keyword>
<comment type="caution">
    <text evidence="7">Lacks conserved residue(s) required for the propagation of feature annotation.</text>
</comment>
<gene>
    <name evidence="11" type="ORF">JTE90_005403</name>
</gene>
<dbReference type="PROSITE" id="PS01186">
    <property type="entry name" value="EGF_2"/>
    <property type="match status" value="1"/>
</dbReference>